<evidence type="ECO:0000256" key="1">
    <source>
        <dbReference type="ARBA" id="ARBA00001968"/>
    </source>
</evidence>
<dbReference type="PROSITE" id="PS50950">
    <property type="entry name" value="ZF_THAP"/>
    <property type="match status" value="1"/>
</dbReference>
<dbReference type="InterPro" id="IPR027805">
    <property type="entry name" value="Transposase_HTH_dom"/>
</dbReference>
<reference evidence="9" key="1">
    <citation type="submission" date="2018-11" db="EMBL/GenBank/DDBJ databases">
        <authorList>
            <person name="Alioto T."/>
            <person name="Alioto T."/>
        </authorList>
    </citation>
    <scope>NUCLEOTIDE SEQUENCE</scope>
</reference>
<gene>
    <name evidence="9" type="ORF">MGAL_10B024522</name>
</gene>
<dbReference type="SMART" id="SM00980">
    <property type="entry name" value="THAP"/>
    <property type="match status" value="1"/>
</dbReference>
<dbReference type="PANTHER" id="PTHR23080:SF141">
    <property type="entry name" value="TRANSPOSASE HELIX-TURN-HELIX DOMAIN-CONTAINING PROTEIN"/>
    <property type="match status" value="1"/>
</dbReference>
<dbReference type="GO" id="GO:0008270">
    <property type="term" value="F:zinc ion binding"/>
    <property type="evidence" value="ECO:0007669"/>
    <property type="project" value="UniProtKB-KW"/>
</dbReference>
<keyword evidence="4" id="KW-0862">Zinc</keyword>
<evidence type="ECO:0000256" key="2">
    <source>
        <dbReference type="ARBA" id="ARBA00022723"/>
    </source>
</evidence>
<evidence type="ECO:0000256" key="6">
    <source>
        <dbReference type="PROSITE-ProRule" id="PRU00309"/>
    </source>
</evidence>
<sequence length="469" mass="53663">MSKRACCVNECPNNGVKLFKWREQFCDFHNCNFGTSRCICRPPFTLFTFPNEKKYSYNRKVWIKNVNRSSGNKLWIPTEDSRICSKHFVDGFPNDNNPYPTLCLGHNSATTVTFARPPPIDRENIDPTPQKKKKKKSVSNETVINQDLLINTAKHNLADHVNSNVINEVVIDKDLEINTANQSHADHVNNNVIKEIVIDQDMEINTANQSHADHEYSSACLSCEEKSCTIAALRKQIKALQSDIIIQKKLSSNISNNFRCENVFKSDKSVRFYTGIPSVASFNAMFLIIKPKVQTLRYWKGPKHFACNILKNKISNKRGPKQKLSAKEEMTMVLMKLRLGLLNQDLADRFGVSQSHVSCIFNTWIKVLSKFLISLVFNPTKDIVQENLPPTFRNKTYSSVRHIIDCSEVYLETPHNLEMQSQTWSDYKHHHTGKFLLSINPSGLINFVSKCWGGRTSDKYITNQQKVAL</sequence>
<accession>A0A8B6EC28</accession>
<evidence type="ECO:0000256" key="3">
    <source>
        <dbReference type="ARBA" id="ARBA00022771"/>
    </source>
</evidence>
<keyword evidence="3 6" id="KW-0863">Zinc-finger</keyword>
<evidence type="ECO:0000256" key="7">
    <source>
        <dbReference type="SAM" id="MobiDB-lite"/>
    </source>
</evidence>
<evidence type="ECO:0000256" key="5">
    <source>
        <dbReference type="ARBA" id="ARBA00023125"/>
    </source>
</evidence>
<keyword evidence="2" id="KW-0479">Metal-binding</keyword>
<proteinExistence type="predicted"/>
<evidence type="ECO:0000259" key="8">
    <source>
        <dbReference type="PROSITE" id="PS50950"/>
    </source>
</evidence>
<dbReference type="AlphaFoldDB" id="A0A8B6EC28"/>
<name>A0A8B6EC28_MYTGA</name>
<comment type="cofactor">
    <cofactor evidence="1">
        <name>a divalent metal cation</name>
        <dbReference type="ChEBI" id="CHEBI:60240"/>
    </cofactor>
</comment>
<dbReference type="PANTHER" id="PTHR23080">
    <property type="entry name" value="THAP DOMAIN PROTEIN"/>
    <property type="match status" value="1"/>
</dbReference>
<feature type="region of interest" description="Disordered" evidence="7">
    <location>
        <begin position="115"/>
        <end position="139"/>
    </location>
</feature>
<feature type="domain" description="THAP-type" evidence="8">
    <location>
        <begin position="22"/>
        <end position="103"/>
    </location>
</feature>
<keyword evidence="10" id="KW-1185">Reference proteome</keyword>
<dbReference type="OrthoDB" id="6060412at2759"/>
<evidence type="ECO:0000313" key="10">
    <source>
        <dbReference type="Proteomes" id="UP000596742"/>
    </source>
</evidence>
<dbReference type="Pfam" id="PF13613">
    <property type="entry name" value="HTH_Tnp_4"/>
    <property type="match status" value="1"/>
</dbReference>
<dbReference type="EMBL" id="UYJE01004895">
    <property type="protein sequence ID" value="VDI32315.1"/>
    <property type="molecule type" value="Genomic_DNA"/>
</dbReference>
<dbReference type="Proteomes" id="UP000596742">
    <property type="component" value="Unassembled WGS sequence"/>
</dbReference>
<dbReference type="InterPro" id="IPR027806">
    <property type="entry name" value="HARBI1_dom"/>
</dbReference>
<dbReference type="InterPro" id="IPR006612">
    <property type="entry name" value="THAP_Znf"/>
</dbReference>
<dbReference type="GO" id="GO:0003677">
    <property type="term" value="F:DNA binding"/>
    <property type="evidence" value="ECO:0007669"/>
    <property type="project" value="UniProtKB-UniRule"/>
</dbReference>
<protein>
    <recommendedName>
        <fullName evidence="8">THAP-type domain-containing protein</fullName>
    </recommendedName>
</protein>
<comment type="caution">
    <text evidence="9">The sequence shown here is derived from an EMBL/GenBank/DDBJ whole genome shotgun (WGS) entry which is preliminary data.</text>
</comment>
<dbReference type="Pfam" id="PF13359">
    <property type="entry name" value="DDE_Tnp_4"/>
    <property type="match status" value="1"/>
</dbReference>
<organism evidence="9 10">
    <name type="scientific">Mytilus galloprovincialis</name>
    <name type="common">Mediterranean mussel</name>
    <dbReference type="NCBI Taxonomy" id="29158"/>
    <lineage>
        <taxon>Eukaryota</taxon>
        <taxon>Metazoa</taxon>
        <taxon>Spiralia</taxon>
        <taxon>Lophotrochozoa</taxon>
        <taxon>Mollusca</taxon>
        <taxon>Bivalvia</taxon>
        <taxon>Autobranchia</taxon>
        <taxon>Pteriomorphia</taxon>
        <taxon>Mytilida</taxon>
        <taxon>Mytiloidea</taxon>
        <taxon>Mytilidae</taxon>
        <taxon>Mytilinae</taxon>
        <taxon>Mytilus</taxon>
    </lineage>
</organism>
<evidence type="ECO:0000256" key="4">
    <source>
        <dbReference type="ARBA" id="ARBA00022833"/>
    </source>
</evidence>
<keyword evidence="5 6" id="KW-0238">DNA-binding</keyword>
<evidence type="ECO:0000313" key="9">
    <source>
        <dbReference type="EMBL" id="VDI32315.1"/>
    </source>
</evidence>